<dbReference type="SUPFAM" id="SSF48208">
    <property type="entry name" value="Six-hairpin glycosidases"/>
    <property type="match status" value="1"/>
</dbReference>
<dbReference type="KEGG" id="orh:Ornrh_1946"/>
<dbReference type="InterPro" id="IPR012341">
    <property type="entry name" value="6hp_glycosidase-like_sf"/>
</dbReference>
<feature type="chain" id="PRO_5003685288" evidence="5">
    <location>
        <begin position="23"/>
        <end position="403"/>
    </location>
</feature>
<dbReference type="STRING" id="867902.Ornrh_1946"/>
<dbReference type="PANTHER" id="PTHR36845:SF1">
    <property type="entry name" value="HYDROLASE, PUTATIVE (AFU_ORTHOLOGUE AFUA_7G05090)-RELATED"/>
    <property type="match status" value="1"/>
</dbReference>
<feature type="binding site" evidence="4">
    <location>
        <position position="184"/>
    </location>
    <ligand>
        <name>substrate</name>
    </ligand>
</feature>
<evidence type="ECO:0000256" key="2">
    <source>
        <dbReference type="ARBA" id="ARBA00038358"/>
    </source>
</evidence>
<dbReference type="AlphaFoldDB" id="I4A2A7"/>
<evidence type="ECO:0000256" key="4">
    <source>
        <dbReference type="PIRSR" id="PIRSR610905-2"/>
    </source>
</evidence>
<dbReference type="InterPro" id="IPR010905">
    <property type="entry name" value="Glyco_hydro_88"/>
</dbReference>
<comment type="similarity">
    <text evidence="2">Belongs to the glycosyl hydrolase 88 family.</text>
</comment>
<dbReference type="PANTHER" id="PTHR36845">
    <property type="entry name" value="HYDROLASE, PUTATIVE (AFU_ORTHOLOGUE AFUA_7G05090)-RELATED"/>
    <property type="match status" value="1"/>
</dbReference>
<feature type="binding site" evidence="4">
    <location>
        <position position="370"/>
    </location>
    <ligand>
        <name>substrate</name>
    </ligand>
</feature>
<feature type="binding site" evidence="4">
    <location>
        <position position="260"/>
    </location>
    <ligand>
        <name>substrate</name>
    </ligand>
</feature>
<evidence type="ECO:0000256" key="3">
    <source>
        <dbReference type="PIRSR" id="PIRSR610905-1"/>
    </source>
</evidence>
<dbReference type="GeneID" id="71569995"/>
<feature type="binding site" evidence="4">
    <location>
        <position position="119"/>
    </location>
    <ligand>
        <name>substrate</name>
    </ligand>
</feature>
<dbReference type="InterPro" id="IPR008928">
    <property type="entry name" value="6-hairpin_glycosidase_sf"/>
</dbReference>
<keyword evidence="5" id="KW-0732">Signal</keyword>
<feature type="active site" description="Nucleophile" evidence="3">
    <location>
        <position position="119"/>
    </location>
</feature>
<organism evidence="6 7">
    <name type="scientific">Ornithobacterium rhinotracheale (strain ATCC 51463 / DSM 15997 / CCUG 23171 / CIP 104009 / LMG 9086)</name>
    <dbReference type="NCBI Taxonomy" id="867902"/>
    <lineage>
        <taxon>Bacteria</taxon>
        <taxon>Pseudomonadati</taxon>
        <taxon>Bacteroidota</taxon>
        <taxon>Flavobacteriia</taxon>
        <taxon>Flavobacteriales</taxon>
        <taxon>Weeksellaceae</taxon>
        <taxon>Ornithobacterium</taxon>
    </lineage>
</organism>
<keyword evidence="1" id="KW-0378">Hydrolase</keyword>
<dbReference type="Pfam" id="PF07470">
    <property type="entry name" value="Glyco_hydro_88"/>
    <property type="match status" value="1"/>
</dbReference>
<reference evidence="6 7" key="1">
    <citation type="submission" date="2012-06" db="EMBL/GenBank/DDBJ databases">
        <title>The complete genome of Ornithobacterium rhinotracheale DSM 15997.</title>
        <authorList>
            <consortium name="US DOE Joint Genome Institute (JGI-PGF)"/>
            <person name="Lucas S."/>
            <person name="Copeland A."/>
            <person name="Lapidus A."/>
            <person name="Goodwin L."/>
            <person name="Pitluck S."/>
            <person name="Peters L."/>
            <person name="Mikhailova N."/>
            <person name="Teshima H."/>
            <person name="Kyrpides N."/>
            <person name="Mavromatis K."/>
            <person name="Pagani I."/>
            <person name="Ivanova N."/>
            <person name="Ovchinnikova G."/>
            <person name="Zeytun A."/>
            <person name="Detter J.C."/>
            <person name="Han C."/>
            <person name="Land M."/>
            <person name="Hauser L."/>
            <person name="Markowitz V."/>
            <person name="Cheng J.-F."/>
            <person name="Hugenholtz P."/>
            <person name="Woyke T."/>
            <person name="Wu D."/>
            <person name="Lang E."/>
            <person name="Kopitz M."/>
            <person name="Brambilla E."/>
            <person name="Klenk H.-P."/>
            <person name="Eisen J.A."/>
        </authorList>
    </citation>
    <scope>NUCLEOTIDE SEQUENCE [LARGE SCALE GENOMIC DNA]</scope>
    <source>
        <strain evidence="7">ATCC 51463 / DSM 15997 / CCUG 23171 / LMG 9086</strain>
    </source>
</reference>
<protein>
    <submittedName>
        <fullName evidence="6">Thioredoxin domain protein</fullName>
    </submittedName>
</protein>
<dbReference type="Gene3D" id="1.50.10.10">
    <property type="match status" value="1"/>
</dbReference>
<evidence type="ECO:0000256" key="1">
    <source>
        <dbReference type="ARBA" id="ARBA00022801"/>
    </source>
</evidence>
<dbReference type="EMBL" id="CP003283">
    <property type="protein sequence ID" value="AFL98091.1"/>
    <property type="molecule type" value="Genomic_DNA"/>
</dbReference>
<proteinExistence type="inferred from homology"/>
<dbReference type="eggNOG" id="COG4225">
    <property type="taxonomic scope" value="Bacteria"/>
</dbReference>
<dbReference type="GO" id="GO:0052757">
    <property type="term" value="F:chondroitin hydrolase activity"/>
    <property type="evidence" value="ECO:0007669"/>
    <property type="project" value="TreeGrafter"/>
</dbReference>
<evidence type="ECO:0000313" key="7">
    <source>
        <dbReference type="Proteomes" id="UP000006051"/>
    </source>
</evidence>
<feature type="binding site" evidence="4">
    <location>
        <position position="244"/>
    </location>
    <ligand>
        <name>substrate</name>
    </ligand>
</feature>
<evidence type="ECO:0000313" key="6">
    <source>
        <dbReference type="EMBL" id="AFL98091.1"/>
    </source>
</evidence>
<dbReference type="GO" id="GO:0000272">
    <property type="term" value="P:polysaccharide catabolic process"/>
    <property type="evidence" value="ECO:0007669"/>
    <property type="project" value="TreeGrafter"/>
</dbReference>
<evidence type="ECO:0000256" key="5">
    <source>
        <dbReference type="SAM" id="SignalP"/>
    </source>
</evidence>
<dbReference type="Proteomes" id="UP000006051">
    <property type="component" value="Chromosome"/>
</dbReference>
<keyword evidence="7" id="KW-1185">Reference proteome</keyword>
<feature type="binding site" evidence="4">
    <location>
        <position position="256"/>
    </location>
    <ligand>
        <name>substrate</name>
    </ligand>
</feature>
<dbReference type="InterPro" id="IPR052369">
    <property type="entry name" value="UG_Glycosaminoglycan_Hydrolase"/>
</dbReference>
<dbReference type="HOGENOM" id="CLU_027158_0_0_10"/>
<feature type="active site" description="Proton donor" evidence="3">
    <location>
        <position position="184"/>
    </location>
</feature>
<dbReference type="PATRIC" id="fig|867902.3.peg.1890"/>
<accession>I4A2A7</accession>
<sequence>MKKTLLLLGLPLVMLSCGPQKIADVTAPGGVDNPPVLEVAKAQIGYQVKLIEENGSFINPRTLEHGKVKYVKNHDWTSGFFPGTLFYMYDLTKDAKWKDLGVKYTETLEDVKNLKWHHDVGFMINCSFGNALRMTDNPKYKDIIITAAQSLSTRFRPKAGVIQSWDEDRGWQGKRGWNCPVIIDNMMNLELLFKASEFSGDPKYREIAISHADQTLKNHFRKDWSCYHVVDYDKVNGGVRSKETAQGYANESSWARGQAWAIYGFATCYRYTKDKKYLDAAANIYNFLFTNPHMPGDYVPYWDFDAPNIPNAPRDASAAAVIASALYELSSYGLPYKATADKIVASLSSPAYKALVGTNGNFLLMHSVGSIPHDAEIDVPLNYADYYFLEALARQKGLEDYKH</sequence>
<gene>
    <name evidence="6" type="ordered locus">Ornrh_1946</name>
</gene>
<dbReference type="RefSeq" id="WP_014791613.1">
    <property type="nucleotide sequence ID" value="NC_018016.1"/>
</dbReference>
<dbReference type="PROSITE" id="PS51257">
    <property type="entry name" value="PROKAR_LIPOPROTEIN"/>
    <property type="match status" value="1"/>
</dbReference>
<name>I4A2A7_ORNRL</name>
<dbReference type="GeneID" id="97258546"/>
<feature type="signal peptide" evidence="5">
    <location>
        <begin position="1"/>
        <end position="22"/>
    </location>
</feature>